<proteinExistence type="predicted"/>
<comment type="caution">
    <text evidence="1">The sequence shown here is derived from an EMBL/GenBank/DDBJ whole genome shotgun (WGS) entry which is preliminary data.</text>
</comment>
<dbReference type="EMBL" id="JAHRGL010000001">
    <property type="protein sequence ID" value="MBV2131578.1"/>
    <property type="molecule type" value="Genomic_DNA"/>
</dbReference>
<gene>
    <name evidence="1" type="ORF">KRX52_02060</name>
</gene>
<evidence type="ECO:0000313" key="2">
    <source>
        <dbReference type="Proteomes" id="UP000813068"/>
    </source>
</evidence>
<dbReference type="Proteomes" id="UP000813068">
    <property type="component" value="Unassembled WGS sequence"/>
</dbReference>
<dbReference type="InterPro" id="IPR045738">
    <property type="entry name" value="DUF6088"/>
</dbReference>
<accession>A0ABS6MRZ8</accession>
<keyword evidence="2" id="KW-1185">Reference proteome</keyword>
<protein>
    <submittedName>
        <fullName evidence="1">Type IV toxin-antitoxin system AbiEi family antitoxin domain-containing protein</fullName>
    </submittedName>
</protein>
<dbReference type="Pfam" id="PF19570">
    <property type="entry name" value="DUF6088"/>
    <property type="match status" value="1"/>
</dbReference>
<reference evidence="1 2" key="1">
    <citation type="submission" date="2021-06" db="EMBL/GenBank/DDBJ databases">
        <title>Differences between aerobic and microaerobic xylene degrading microbial communities.</title>
        <authorList>
            <person name="Banerjee S."/>
            <person name="Tancsics A."/>
        </authorList>
    </citation>
    <scope>NUCLEOTIDE SEQUENCE [LARGE SCALE GENOMIC DNA]</scope>
    <source>
        <strain evidence="1 2">MAP12</strain>
    </source>
</reference>
<organism evidence="1 2">
    <name type="scientific">Geopseudomonas aromaticivorans</name>
    <dbReference type="NCBI Taxonomy" id="2849492"/>
    <lineage>
        <taxon>Bacteria</taxon>
        <taxon>Pseudomonadati</taxon>
        <taxon>Pseudomonadota</taxon>
        <taxon>Gammaproteobacteria</taxon>
        <taxon>Pseudomonadales</taxon>
        <taxon>Pseudomonadaceae</taxon>
        <taxon>Geopseudomonas</taxon>
    </lineage>
</organism>
<evidence type="ECO:0000313" key="1">
    <source>
        <dbReference type="EMBL" id="MBV2131578.1"/>
    </source>
</evidence>
<sequence>MPRGRLFSRALLADLGSPAAISRALSRLCARGDLERIVRGVYMRPKLNRYIGQVRPSVQQVVRLIARRNNETVQMHGAEAVRQLGLSTQMPMVPMFYTSGHSRTVRVGAAVAHLRHVAPDKLQCAGSPAGIALVALHYIGRRGADDRVLSHLKAFLTTTSDDDLAMLYSCKMPLWMRSFVQSGIHQD</sequence>
<name>A0ABS6MRZ8_9GAMM</name>